<protein>
    <submittedName>
        <fullName evidence="1">Uncharacterized protein</fullName>
    </submittedName>
</protein>
<dbReference type="AlphaFoldDB" id="E4Z011"/>
<sequence length="90" mass="9992">MAKVFKWQKCLNVLSSPKSTEILIFAIETASAPITGRVKTLVRSTPLLARSPPICSDLEIDCVSESLQYCHGNEMKSLGFFVTSIILFRN</sequence>
<dbReference type="EMBL" id="FN656239">
    <property type="protein sequence ID" value="CBY41039.1"/>
    <property type="molecule type" value="Genomic_DNA"/>
</dbReference>
<dbReference type="Proteomes" id="UP000011014">
    <property type="component" value="Unassembled WGS sequence"/>
</dbReference>
<name>E4Z011_OIKDI</name>
<evidence type="ECO:0000313" key="1">
    <source>
        <dbReference type="EMBL" id="CBY41039.1"/>
    </source>
</evidence>
<accession>E4Z011</accession>
<gene>
    <name evidence="1" type="ORF">GSOID_T00023085001</name>
</gene>
<proteinExistence type="predicted"/>
<reference evidence="1" key="1">
    <citation type="journal article" date="2010" name="Science">
        <title>Plasticity of animal genome architecture unmasked by rapid evolution of a pelagic tunicate.</title>
        <authorList>
            <person name="Denoeud F."/>
            <person name="Henriet S."/>
            <person name="Mungpakdee S."/>
            <person name="Aury J.M."/>
            <person name="Da Silva C."/>
            <person name="Brinkmann H."/>
            <person name="Mikhaleva J."/>
            <person name="Olsen L.C."/>
            <person name="Jubin C."/>
            <person name="Canestro C."/>
            <person name="Bouquet J.M."/>
            <person name="Danks G."/>
            <person name="Poulain J."/>
            <person name="Campsteijn C."/>
            <person name="Adamski M."/>
            <person name="Cross I."/>
            <person name="Yadetie F."/>
            <person name="Muffato M."/>
            <person name="Louis A."/>
            <person name="Butcher S."/>
            <person name="Tsagkogeorga G."/>
            <person name="Konrad A."/>
            <person name="Singh S."/>
            <person name="Jensen M.F."/>
            <person name="Cong E.H."/>
            <person name="Eikeseth-Otteraa H."/>
            <person name="Noel B."/>
            <person name="Anthouard V."/>
            <person name="Porcel B.M."/>
            <person name="Kachouri-Lafond R."/>
            <person name="Nishino A."/>
            <person name="Ugolini M."/>
            <person name="Chourrout P."/>
            <person name="Nishida H."/>
            <person name="Aasland R."/>
            <person name="Huzurbazar S."/>
            <person name="Westhof E."/>
            <person name="Delsuc F."/>
            <person name="Lehrach H."/>
            <person name="Reinhardt R."/>
            <person name="Weissenbach J."/>
            <person name="Roy S.W."/>
            <person name="Artiguenave F."/>
            <person name="Postlethwait J.H."/>
            <person name="Manak J.R."/>
            <person name="Thompson E.M."/>
            <person name="Jaillon O."/>
            <person name="Du Pasquier L."/>
            <person name="Boudinot P."/>
            <person name="Liberles D.A."/>
            <person name="Volff J.N."/>
            <person name="Philippe H."/>
            <person name="Lenhard B."/>
            <person name="Roest Crollius H."/>
            <person name="Wincker P."/>
            <person name="Chourrout D."/>
        </authorList>
    </citation>
    <scope>NUCLEOTIDE SEQUENCE [LARGE SCALE GENOMIC DNA]</scope>
</reference>
<organism evidence="1">
    <name type="scientific">Oikopleura dioica</name>
    <name type="common">Tunicate</name>
    <dbReference type="NCBI Taxonomy" id="34765"/>
    <lineage>
        <taxon>Eukaryota</taxon>
        <taxon>Metazoa</taxon>
        <taxon>Chordata</taxon>
        <taxon>Tunicata</taxon>
        <taxon>Appendicularia</taxon>
        <taxon>Copelata</taxon>
        <taxon>Oikopleuridae</taxon>
        <taxon>Oikopleura</taxon>
    </lineage>
</organism>